<evidence type="ECO:0000313" key="1">
    <source>
        <dbReference type="EMBL" id="VAW92045.1"/>
    </source>
</evidence>
<sequence>MALNHVYKIDKGYEKGVLNKLFQNGKLKNCTIIGDAVGSMSAREYVVKGEPRAKILEFKKATYIKIESEIKHNNLMKVRNIGD</sequence>
<name>A0A3B0ZF38_9ZZZZ</name>
<dbReference type="AlphaFoldDB" id="A0A3B0ZF38"/>
<gene>
    <name evidence="1" type="ORF">MNBD_GAMMA22-2319</name>
</gene>
<proteinExistence type="predicted"/>
<organism evidence="1">
    <name type="scientific">hydrothermal vent metagenome</name>
    <dbReference type="NCBI Taxonomy" id="652676"/>
    <lineage>
        <taxon>unclassified sequences</taxon>
        <taxon>metagenomes</taxon>
        <taxon>ecological metagenomes</taxon>
    </lineage>
</organism>
<dbReference type="EMBL" id="UOFS01000011">
    <property type="protein sequence ID" value="VAW92045.1"/>
    <property type="molecule type" value="Genomic_DNA"/>
</dbReference>
<accession>A0A3B0ZF38</accession>
<protein>
    <submittedName>
        <fullName evidence="1">Uncharacterized protein</fullName>
    </submittedName>
</protein>
<reference evidence="1" key="1">
    <citation type="submission" date="2018-06" db="EMBL/GenBank/DDBJ databases">
        <authorList>
            <person name="Zhirakovskaya E."/>
        </authorList>
    </citation>
    <scope>NUCLEOTIDE SEQUENCE</scope>
</reference>